<dbReference type="EMBL" id="AP013066">
    <property type="protein sequence ID" value="BAN33975.1"/>
    <property type="molecule type" value="Genomic_DNA"/>
</dbReference>
<proteinExistence type="predicted"/>
<dbReference type="KEGG" id="sdr:SCD_n00126"/>
<sequence>MSLLFDDDYVNLRERGITYEESEPQRFFIFTHFTLPESLYTVASCDVLVVIPPNYNQDGNDMFWTFPRLYRADGKPIPAVLDPAGGDNRILNGKEYCRWSRHWQSGPGMWRPGRDDIISIYRRIVWALQKPDCQ</sequence>
<dbReference type="Proteomes" id="UP000015559">
    <property type="component" value="Chromosome"/>
</dbReference>
<keyword evidence="2" id="KW-1185">Reference proteome</keyword>
<accession>S6A9E6</accession>
<dbReference type="STRING" id="1163617.SCD_n00126"/>
<dbReference type="InterPro" id="IPR025701">
    <property type="entry name" value="UBQ-conjugat_E2_E"/>
</dbReference>
<dbReference type="OrthoDB" id="256126at2"/>
<name>S6A9E6_SULDS</name>
<protein>
    <submittedName>
        <fullName evidence="1">Uncharacterized protein</fullName>
    </submittedName>
</protein>
<organism evidence="1 2">
    <name type="scientific">Sulfuricella denitrificans (strain DSM 22764 / NBRC 105220 / skB26)</name>
    <dbReference type="NCBI Taxonomy" id="1163617"/>
    <lineage>
        <taxon>Bacteria</taxon>
        <taxon>Pseudomonadati</taxon>
        <taxon>Pseudomonadota</taxon>
        <taxon>Betaproteobacteria</taxon>
        <taxon>Nitrosomonadales</taxon>
        <taxon>Sulfuricellaceae</taxon>
        <taxon>Sulfuricella</taxon>
    </lineage>
</organism>
<dbReference type="HOGENOM" id="CLU_1895116_0_0_4"/>
<dbReference type="RefSeq" id="WP_009207079.1">
    <property type="nucleotide sequence ID" value="NC_022357.1"/>
</dbReference>
<dbReference type="Pfam" id="PF14462">
    <property type="entry name" value="Prok-E2_E"/>
    <property type="match status" value="1"/>
</dbReference>
<dbReference type="AlphaFoldDB" id="S6A9E6"/>
<reference evidence="1 2" key="1">
    <citation type="journal article" date="2012" name="Appl. Environ. Microbiol.">
        <title>Draft genome sequence of a psychrotolerant sulfur-oxidizing bacterium, Sulfuricella denitrificans skB26, and proteomic insights into cold adaptation.</title>
        <authorList>
            <person name="Watanabe T."/>
            <person name="Kojima H."/>
            <person name="Fukui M."/>
        </authorList>
    </citation>
    <scope>NUCLEOTIDE SEQUENCE [LARGE SCALE GENOMIC DNA]</scope>
    <source>
        <strain evidence="2">skB26</strain>
    </source>
</reference>
<gene>
    <name evidence="1" type="ORF">SCD_n00126</name>
</gene>
<evidence type="ECO:0000313" key="2">
    <source>
        <dbReference type="Proteomes" id="UP000015559"/>
    </source>
</evidence>
<evidence type="ECO:0000313" key="1">
    <source>
        <dbReference type="EMBL" id="BAN33975.1"/>
    </source>
</evidence>
<dbReference type="eggNOG" id="ENOG50303NZ">
    <property type="taxonomic scope" value="Bacteria"/>
</dbReference>